<name>A0A4S4ENF1_CAMSN</name>
<dbReference type="GO" id="GO:0005886">
    <property type="term" value="C:plasma membrane"/>
    <property type="evidence" value="ECO:0007669"/>
    <property type="project" value="TreeGrafter"/>
</dbReference>
<comment type="caution">
    <text evidence="3">The sequence shown here is derived from an EMBL/GenBank/DDBJ whole genome shotgun (WGS) entry which is preliminary data.</text>
</comment>
<proteinExistence type="predicted"/>
<dbReference type="Pfam" id="PF05627">
    <property type="entry name" value="AvrRpt-cleavage"/>
    <property type="match status" value="1"/>
</dbReference>
<keyword evidence="4" id="KW-1185">Reference proteome</keyword>
<dbReference type="InterPro" id="IPR008700">
    <property type="entry name" value="TypeIII_avirulence_cleave"/>
</dbReference>
<dbReference type="PANTHER" id="PTHR33159:SF6">
    <property type="entry name" value="RPM1-INTERACTING PROTEIN 4"/>
    <property type="match status" value="1"/>
</dbReference>
<dbReference type="STRING" id="542762.A0A4S4ENF1"/>
<organism evidence="3 4">
    <name type="scientific">Camellia sinensis var. sinensis</name>
    <name type="common">China tea</name>
    <dbReference type="NCBI Taxonomy" id="542762"/>
    <lineage>
        <taxon>Eukaryota</taxon>
        <taxon>Viridiplantae</taxon>
        <taxon>Streptophyta</taxon>
        <taxon>Embryophyta</taxon>
        <taxon>Tracheophyta</taxon>
        <taxon>Spermatophyta</taxon>
        <taxon>Magnoliopsida</taxon>
        <taxon>eudicotyledons</taxon>
        <taxon>Gunneridae</taxon>
        <taxon>Pentapetalae</taxon>
        <taxon>asterids</taxon>
        <taxon>Ericales</taxon>
        <taxon>Theaceae</taxon>
        <taxon>Camellia</taxon>
    </lineage>
</organism>
<dbReference type="Proteomes" id="UP000306102">
    <property type="component" value="Unassembled WGS sequence"/>
</dbReference>
<evidence type="ECO:0000313" key="3">
    <source>
        <dbReference type="EMBL" id="THG18219.1"/>
    </source>
</evidence>
<evidence type="ECO:0000256" key="1">
    <source>
        <dbReference type="SAM" id="MobiDB-lite"/>
    </source>
</evidence>
<dbReference type="EMBL" id="SDRB02003184">
    <property type="protein sequence ID" value="THG18219.1"/>
    <property type="molecule type" value="Genomic_DNA"/>
</dbReference>
<protein>
    <recommendedName>
        <fullName evidence="2">RIN4 pathogenic type III effector avirulence factor Avr cleavage site domain-containing protein</fullName>
    </recommendedName>
</protein>
<feature type="domain" description="RIN4 pathogenic type III effector avirulence factor Avr cleavage site" evidence="2">
    <location>
        <begin position="40"/>
        <end position="72"/>
    </location>
</feature>
<evidence type="ECO:0000259" key="2">
    <source>
        <dbReference type="Pfam" id="PF05627"/>
    </source>
</evidence>
<dbReference type="InterPro" id="IPR040387">
    <property type="entry name" value="RIN4/NOI4"/>
</dbReference>
<evidence type="ECO:0000313" key="4">
    <source>
        <dbReference type="Proteomes" id="UP000306102"/>
    </source>
</evidence>
<reference evidence="3 4" key="1">
    <citation type="journal article" date="2018" name="Proc. Natl. Acad. Sci. U.S.A.">
        <title>Draft genome sequence of Camellia sinensis var. sinensis provides insights into the evolution of the tea genome and tea quality.</title>
        <authorList>
            <person name="Wei C."/>
            <person name="Yang H."/>
            <person name="Wang S."/>
            <person name="Zhao J."/>
            <person name="Liu C."/>
            <person name="Gao L."/>
            <person name="Xia E."/>
            <person name="Lu Y."/>
            <person name="Tai Y."/>
            <person name="She G."/>
            <person name="Sun J."/>
            <person name="Cao H."/>
            <person name="Tong W."/>
            <person name="Gao Q."/>
            <person name="Li Y."/>
            <person name="Deng W."/>
            <person name="Jiang X."/>
            <person name="Wang W."/>
            <person name="Chen Q."/>
            <person name="Zhang S."/>
            <person name="Li H."/>
            <person name="Wu J."/>
            <person name="Wang P."/>
            <person name="Li P."/>
            <person name="Shi C."/>
            <person name="Zheng F."/>
            <person name="Jian J."/>
            <person name="Huang B."/>
            <person name="Shan D."/>
            <person name="Shi M."/>
            <person name="Fang C."/>
            <person name="Yue Y."/>
            <person name="Li F."/>
            <person name="Li D."/>
            <person name="Wei S."/>
            <person name="Han B."/>
            <person name="Jiang C."/>
            <person name="Yin Y."/>
            <person name="Xia T."/>
            <person name="Zhang Z."/>
            <person name="Bennetzen J.L."/>
            <person name="Zhao S."/>
            <person name="Wan X."/>
        </authorList>
    </citation>
    <scope>NUCLEOTIDE SEQUENCE [LARGE SCALE GENOMIC DNA]</scope>
    <source>
        <strain evidence="4">cv. Shuchazao</strain>
        <tissue evidence="3">Leaf</tissue>
    </source>
</reference>
<dbReference type="AlphaFoldDB" id="A0A4S4ENF1"/>
<accession>A0A4S4ENF1</accession>
<feature type="region of interest" description="Disordered" evidence="1">
    <location>
        <begin position="1"/>
        <end position="118"/>
    </location>
</feature>
<gene>
    <name evidence="3" type="ORF">TEA_017163</name>
</gene>
<dbReference type="PANTHER" id="PTHR33159">
    <property type="entry name" value="RPM1-INTERACTING PROTEIN 4 (RIN4) FAMILY PROTEIN"/>
    <property type="match status" value="1"/>
</dbReference>
<sequence>MGKGNASPGWEGKNSYDSSRGAPGRSRMGQVNRGDETPDRGAAVPKFGEWDESNPSSADGYTDIFNKVREEKNSAAGKAPSVTNGSSYTNTRKQNTNDDVKLVSESQDLEEDRPSTPLSDYWDAMTYVMIEKLKENIKFDLNSFDRTIRTLGLNNTDTQGQK</sequence>
<feature type="compositionally biased region" description="Polar residues" evidence="1">
    <location>
        <begin position="81"/>
        <end position="94"/>
    </location>
</feature>